<dbReference type="EMBL" id="UZAU01000129">
    <property type="status" value="NOT_ANNOTATED_CDS"/>
    <property type="molecule type" value="Genomic_DNA"/>
</dbReference>
<reference evidence="1" key="2">
    <citation type="submission" date="2021-03" db="UniProtKB">
        <authorList>
            <consortium name="EnsemblPlants"/>
        </authorList>
    </citation>
    <scope>IDENTIFICATION</scope>
</reference>
<dbReference type="AlphaFoldDB" id="A0A803R584"/>
<dbReference type="Gramene" id="novel_model_525_5bd9a17a">
    <property type="protein sequence ID" value="cds.novel_model_525_5bd9a17a"/>
    <property type="gene ID" value="novel_gene_304_5bd9a17a"/>
</dbReference>
<keyword evidence="2" id="KW-1185">Reference proteome</keyword>
<accession>A0A803R584</accession>
<evidence type="ECO:0000313" key="1">
    <source>
        <dbReference type="EnsemblPlants" id="cds.novel_model_525_5bd9a17a"/>
    </source>
</evidence>
<protein>
    <submittedName>
        <fullName evidence="1">Uncharacterized protein</fullName>
    </submittedName>
</protein>
<reference evidence="1" key="1">
    <citation type="submission" date="2018-11" db="EMBL/GenBank/DDBJ databases">
        <authorList>
            <person name="Grassa J C."/>
        </authorList>
    </citation>
    <scope>NUCLEOTIDE SEQUENCE [LARGE SCALE GENOMIC DNA]</scope>
</reference>
<dbReference type="Proteomes" id="UP000596661">
    <property type="component" value="Chromosome 2"/>
</dbReference>
<sequence length="60" mass="7041">MGNALNIYRLSSMLCICRFKPHHMHSLIFASYINLRVEMVTCRKGGRMIRVGPRLYSKRL</sequence>
<evidence type="ECO:0000313" key="2">
    <source>
        <dbReference type="Proteomes" id="UP000596661"/>
    </source>
</evidence>
<proteinExistence type="predicted"/>
<dbReference type="EnsemblPlants" id="novel_model_525_5bd9a17a">
    <property type="protein sequence ID" value="cds.novel_model_525_5bd9a17a"/>
    <property type="gene ID" value="novel_gene_304_5bd9a17a"/>
</dbReference>
<organism evidence="1 2">
    <name type="scientific">Cannabis sativa</name>
    <name type="common">Hemp</name>
    <name type="synonym">Marijuana</name>
    <dbReference type="NCBI Taxonomy" id="3483"/>
    <lineage>
        <taxon>Eukaryota</taxon>
        <taxon>Viridiplantae</taxon>
        <taxon>Streptophyta</taxon>
        <taxon>Embryophyta</taxon>
        <taxon>Tracheophyta</taxon>
        <taxon>Spermatophyta</taxon>
        <taxon>Magnoliopsida</taxon>
        <taxon>eudicotyledons</taxon>
        <taxon>Gunneridae</taxon>
        <taxon>Pentapetalae</taxon>
        <taxon>rosids</taxon>
        <taxon>fabids</taxon>
        <taxon>Rosales</taxon>
        <taxon>Cannabaceae</taxon>
        <taxon>Cannabis</taxon>
    </lineage>
</organism>
<name>A0A803R584_CANSA</name>